<organism evidence="1 2">
    <name type="scientific">Deinandra increscens subsp. villosa</name>
    <dbReference type="NCBI Taxonomy" id="3103831"/>
    <lineage>
        <taxon>Eukaryota</taxon>
        <taxon>Viridiplantae</taxon>
        <taxon>Streptophyta</taxon>
        <taxon>Embryophyta</taxon>
        <taxon>Tracheophyta</taxon>
        <taxon>Spermatophyta</taxon>
        <taxon>Magnoliopsida</taxon>
        <taxon>eudicotyledons</taxon>
        <taxon>Gunneridae</taxon>
        <taxon>Pentapetalae</taxon>
        <taxon>asterids</taxon>
        <taxon>campanulids</taxon>
        <taxon>Asterales</taxon>
        <taxon>Asteraceae</taxon>
        <taxon>Asteroideae</taxon>
        <taxon>Heliantheae alliance</taxon>
        <taxon>Madieae</taxon>
        <taxon>Madiinae</taxon>
        <taxon>Deinandra</taxon>
    </lineage>
</organism>
<dbReference type="Pfam" id="PF14009">
    <property type="entry name" value="PADRE"/>
    <property type="match status" value="1"/>
</dbReference>
<keyword evidence="2" id="KW-1185">Reference proteome</keyword>
<dbReference type="PANTHER" id="PTHR33052">
    <property type="entry name" value="DUF4228 DOMAIN PROTEIN-RELATED"/>
    <property type="match status" value="1"/>
</dbReference>
<proteinExistence type="predicted"/>
<name>A0AAP0DAH3_9ASTR</name>
<comment type="caution">
    <text evidence="1">The sequence shown here is derived from an EMBL/GenBank/DDBJ whole genome shotgun (WGS) entry which is preliminary data.</text>
</comment>
<protein>
    <submittedName>
        <fullName evidence="1">Uncharacterized protein</fullName>
    </submittedName>
</protein>
<reference evidence="1 2" key="1">
    <citation type="submission" date="2024-04" db="EMBL/GenBank/DDBJ databases">
        <title>The reference genome of an endangered Asteraceae, Deinandra increscens subsp. villosa, native to the Central Coast of California.</title>
        <authorList>
            <person name="Guilliams M."/>
            <person name="Hasenstab-Lehman K."/>
            <person name="Meyer R."/>
            <person name="Mcevoy S."/>
        </authorList>
    </citation>
    <scope>NUCLEOTIDE SEQUENCE [LARGE SCALE GENOMIC DNA]</scope>
    <source>
        <tissue evidence="1">Leaf</tissue>
    </source>
</reference>
<accession>A0AAP0DAH3</accession>
<dbReference type="AlphaFoldDB" id="A0AAP0DAH3"/>
<dbReference type="Proteomes" id="UP001408789">
    <property type="component" value="Unassembled WGS sequence"/>
</dbReference>
<dbReference type="InterPro" id="IPR025322">
    <property type="entry name" value="PADRE_dom"/>
</dbReference>
<evidence type="ECO:0000313" key="1">
    <source>
        <dbReference type="EMBL" id="KAK9071576.1"/>
    </source>
</evidence>
<evidence type="ECO:0000313" key="2">
    <source>
        <dbReference type="Proteomes" id="UP001408789"/>
    </source>
</evidence>
<sequence length="174" mass="20127">MGKVSKESGVLKLVRAGGIVQVYKHPIIAAQIMERYPRHCVTRPDFFRNPCIVVKPESVLRPGKVFFIVPYHTVYRLVKSKGHHFTRHSTTEAVDEQTLENIHHMESYVAAAASGCLKPCLRDNQPDNTRCQKDRRVRFMLPDGTRCQQGRRVRFMLPDEDEDDEKWDSDVSEF</sequence>
<gene>
    <name evidence="1" type="ORF">SSX86_008004</name>
</gene>
<dbReference type="EMBL" id="JBCNJP010000010">
    <property type="protein sequence ID" value="KAK9071576.1"/>
    <property type="molecule type" value="Genomic_DNA"/>
</dbReference>